<sequence>MPPNILKSSLENASFSIIFQIFCRCVTFVLNAFVVRHVGQAILGVINVRLLLLESMILFLSREPFVKACLTNTAEHNWAQVINLLWLTVPICIVMSFLFGYIWLFLLSTTEILPPYYTFAVWAVGLSCIIELSSLVVQLVASAFLFVRLKSRNEYFTTLFFQIILDTIMIIIRTMTFVPLILYYPENALLAFGIAQLVAAIFYTTSHYAYFHYHIKTLNKSQKRRMSLKDNSNEYVIREFPFHTIEDFLPCQLKNNDSYFDTKLTNLTWSFFRQGILKQILTEGERLIMTIMPVLTFTEQGVYEIVNNMGSLAARFIFRPIEDSGYFYFTQMVKRDKTISDQNPVKVQESVNVLTHLCSVVTCIGLVVLVFGQSYSSLLLWLYGGSKLILPLPVLLLRAHCLAVLLLGINGVTECYTNATADNVTINKSNLIMVYQSITFLGASYLFAIWFGPVGFILGNCVNMGLRIIHSVIFINKRHQDTVYRPLRGLVPKPMFSTCLLVAAFATNLSHTYFFPSEKILHLLVGIIMFMIVFMSWLYENYELIQLATSKWYERRNKQKKSD</sequence>
<dbReference type="GO" id="GO:0034203">
    <property type="term" value="P:glycolipid translocation"/>
    <property type="evidence" value="ECO:0007669"/>
    <property type="project" value="TreeGrafter"/>
</dbReference>
<comment type="function">
    <text evidence="8 9">Intramembrane glycolipid transporter that operates in the biosynthetic pathway of dolichol-linked oligosaccharides, the glycan precursors employed in protein asparagine (N)-glycosylation. The sequential addition of sugars to dolichol pyrophosphate produces dolichol-linked oligosaccharides containing fourteen sugars, including two GlcNAcs, nine mannoses and three glucoses. Once assembled, the oligosaccharide is transferred from the lipid to nascent proteins by oligosaccharyltransferases. The assembly of dolichol-linked oligosaccharides begins on the cytosolic side of the endoplasmic reticulum membrane and finishes in its lumen. RFT1 could mediate the translocation of the cytosolically oriented intermediate DolPP-GlcNAc2Man5, produced by ALG11, into the ER lumen where dolichol-linked oligosaccharides assembly continues. However, the intramembrane lipid transporter activity could not be confirmed in vitro.</text>
</comment>
<name>A0A151I3Q5_9HYME</name>
<keyword evidence="5" id="KW-0256">Endoplasmic reticulum</keyword>
<comment type="pathway">
    <text evidence="2">Protein modification; protein glycosylation.</text>
</comment>
<evidence type="ECO:0000256" key="6">
    <source>
        <dbReference type="ARBA" id="ARBA00022989"/>
    </source>
</evidence>
<dbReference type="GO" id="GO:0006488">
    <property type="term" value="P:dolichol-linked oligosaccharide biosynthetic process"/>
    <property type="evidence" value="ECO:0007669"/>
    <property type="project" value="InterPro"/>
</dbReference>
<evidence type="ECO:0000256" key="1">
    <source>
        <dbReference type="ARBA" id="ARBA00004477"/>
    </source>
</evidence>
<keyword evidence="11" id="KW-1185">Reference proteome</keyword>
<dbReference type="GO" id="GO:0005789">
    <property type="term" value="C:endoplasmic reticulum membrane"/>
    <property type="evidence" value="ECO:0007669"/>
    <property type="project" value="UniProtKB-SubCell"/>
</dbReference>
<keyword evidence="4" id="KW-0812">Transmembrane</keyword>
<evidence type="ECO:0000313" key="11">
    <source>
        <dbReference type="Proteomes" id="UP000078540"/>
    </source>
</evidence>
<dbReference type="EMBL" id="KQ976494">
    <property type="protein sequence ID" value="KYM83290.1"/>
    <property type="molecule type" value="Genomic_DNA"/>
</dbReference>
<evidence type="ECO:0000256" key="5">
    <source>
        <dbReference type="ARBA" id="ARBA00022824"/>
    </source>
</evidence>
<protein>
    <recommendedName>
        <fullName evidence="9">Protein RFT1 homolog</fullName>
    </recommendedName>
</protein>
<gene>
    <name evidence="10" type="ORF">ALC53_06231</name>
</gene>
<organism evidence="10 11">
    <name type="scientific">Atta colombica</name>
    <dbReference type="NCBI Taxonomy" id="520822"/>
    <lineage>
        <taxon>Eukaryota</taxon>
        <taxon>Metazoa</taxon>
        <taxon>Ecdysozoa</taxon>
        <taxon>Arthropoda</taxon>
        <taxon>Hexapoda</taxon>
        <taxon>Insecta</taxon>
        <taxon>Pterygota</taxon>
        <taxon>Neoptera</taxon>
        <taxon>Endopterygota</taxon>
        <taxon>Hymenoptera</taxon>
        <taxon>Apocrita</taxon>
        <taxon>Aculeata</taxon>
        <taxon>Formicoidea</taxon>
        <taxon>Formicidae</taxon>
        <taxon>Myrmicinae</taxon>
        <taxon>Atta</taxon>
    </lineage>
</organism>
<comment type="subcellular location">
    <subcellularLocation>
        <location evidence="1 9">Endoplasmic reticulum membrane</location>
        <topology evidence="1 9">Multi-pass membrane protein</topology>
    </subcellularLocation>
</comment>
<dbReference type="Pfam" id="PF04506">
    <property type="entry name" value="Rft-1"/>
    <property type="match status" value="1"/>
</dbReference>
<dbReference type="PANTHER" id="PTHR13117:SF5">
    <property type="entry name" value="PROTEIN RFT1 HOMOLOG"/>
    <property type="match status" value="1"/>
</dbReference>
<proteinExistence type="inferred from homology"/>
<dbReference type="STRING" id="520822.A0A151I3Q5"/>
<dbReference type="PANTHER" id="PTHR13117">
    <property type="entry name" value="ENDOPLASMIC RETICULUM MULTISPAN TRANSMEMBRANE PROTEIN-RELATED"/>
    <property type="match status" value="1"/>
</dbReference>
<evidence type="ECO:0000256" key="3">
    <source>
        <dbReference type="ARBA" id="ARBA00010288"/>
    </source>
</evidence>
<accession>A0A151I3Q5</accession>
<evidence type="ECO:0000256" key="2">
    <source>
        <dbReference type="ARBA" id="ARBA00004922"/>
    </source>
</evidence>
<evidence type="ECO:0000256" key="7">
    <source>
        <dbReference type="ARBA" id="ARBA00023136"/>
    </source>
</evidence>
<evidence type="ECO:0000313" key="10">
    <source>
        <dbReference type="EMBL" id="KYM83290.1"/>
    </source>
</evidence>
<evidence type="ECO:0000256" key="9">
    <source>
        <dbReference type="RuleBase" id="RU365067"/>
    </source>
</evidence>
<dbReference type="Proteomes" id="UP000078540">
    <property type="component" value="Unassembled WGS sequence"/>
</dbReference>
<dbReference type="InterPro" id="IPR007594">
    <property type="entry name" value="RFT1"/>
</dbReference>
<reference evidence="10 11" key="1">
    <citation type="submission" date="2015-09" db="EMBL/GenBank/DDBJ databases">
        <title>Atta colombica WGS genome.</title>
        <authorList>
            <person name="Nygaard S."/>
            <person name="Hu H."/>
            <person name="Boomsma J."/>
            <person name="Zhang G."/>
        </authorList>
    </citation>
    <scope>NUCLEOTIDE SEQUENCE [LARGE SCALE GENOMIC DNA]</scope>
    <source>
        <strain evidence="10">Treedump-2</strain>
        <tissue evidence="10">Whole body</tissue>
    </source>
</reference>
<evidence type="ECO:0000256" key="4">
    <source>
        <dbReference type="ARBA" id="ARBA00022692"/>
    </source>
</evidence>
<dbReference type="AlphaFoldDB" id="A0A151I3Q5"/>
<evidence type="ECO:0000256" key="8">
    <source>
        <dbReference type="ARBA" id="ARBA00045912"/>
    </source>
</evidence>
<comment type="similarity">
    <text evidence="3 9">Belongs to the RFT1 family.</text>
</comment>
<keyword evidence="6" id="KW-1133">Transmembrane helix</keyword>
<keyword evidence="7" id="KW-0472">Membrane</keyword>